<dbReference type="Gene3D" id="2.60.120.1250">
    <property type="entry name" value="Peptidase M60, enhancin-like domain 1"/>
    <property type="match status" value="1"/>
</dbReference>
<keyword evidence="4" id="KW-1185">Reference proteome</keyword>
<dbReference type="Gene3D" id="3.40.390.80">
    <property type="entry name" value="Peptidase M60, enhancin-like domain 2"/>
    <property type="match status" value="1"/>
</dbReference>
<dbReference type="PROSITE" id="PS51723">
    <property type="entry name" value="PEPTIDASE_M60"/>
    <property type="match status" value="1"/>
</dbReference>
<dbReference type="InterPro" id="IPR035423">
    <property type="entry name" value="M60-like_N"/>
</dbReference>
<comment type="caution">
    <text evidence="3">The sequence shown here is derived from an EMBL/GenBank/DDBJ whole genome shotgun (WGS) entry which is preliminary data.</text>
</comment>
<protein>
    <submittedName>
        <fullName evidence="3">M60 family metallopeptidase</fullName>
    </submittedName>
</protein>
<feature type="domain" description="Peptidase M60" evidence="2">
    <location>
        <begin position="95"/>
        <end position="410"/>
    </location>
</feature>
<evidence type="ECO:0000259" key="2">
    <source>
        <dbReference type="PROSITE" id="PS51723"/>
    </source>
</evidence>
<evidence type="ECO:0000313" key="3">
    <source>
        <dbReference type="EMBL" id="MEI5985898.1"/>
    </source>
</evidence>
<dbReference type="SMART" id="SM01276">
    <property type="entry name" value="M60-like"/>
    <property type="match status" value="1"/>
</dbReference>
<dbReference type="RefSeq" id="WP_134776555.1">
    <property type="nucleotide sequence ID" value="NZ_JAYLLN010000037.1"/>
</dbReference>
<dbReference type="Pfam" id="PF17291">
    <property type="entry name" value="M60-like_N"/>
    <property type="match status" value="1"/>
</dbReference>
<evidence type="ECO:0000256" key="1">
    <source>
        <dbReference type="SAM" id="SignalP"/>
    </source>
</evidence>
<reference evidence="3 4" key="1">
    <citation type="submission" date="2024-01" db="EMBL/GenBank/DDBJ databases">
        <title>Sphingobacterium tenebrionis sp. nov., a novel endophyte isolated from tenebrio molitor intestines.</title>
        <authorList>
            <person name="Zhang C."/>
        </authorList>
    </citation>
    <scope>NUCLEOTIDE SEQUENCE [LARGE SCALE GENOMIC DNA]</scope>
    <source>
        <strain evidence="3 4">PU5-4</strain>
    </source>
</reference>
<dbReference type="Gene3D" id="1.10.390.30">
    <property type="entry name" value="Peptidase M60, enhancin-like domain 3"/>
    <property type="match status" value="1"/>
</dbReference>
<dbReference type="InterPro" id="IPR042279">
    <property type="entry name" value="Pep_M60_3"/>
</dbReference>
<feature type="signal peptide" evidence="1">
    <location>
        <begin position="1"/>
        <end position="20"/>
    </location>
</feature>
<keyword evidence="1" id="KW-0732">Signal</keyword>
<feature type="chain" id="PRO_5046750194" evidence="1">
    <location>
        <begin position="21"/>
        <end position="604"/>
    </location>
</feature>
<evidence type="ECO:0000313" key="4">
    <source>
        <dbReference type="Proteomes" id="UP001363035"/>
    </source>
</evidence>
<dbReference type="EMBL" id="JAYLLN010000037">
    <property type="protein sequence ID" value="MEI5985898.1"/>
    <property type="molecule type" value="Genomic_DNA"/>
</dbReference>
<dbReference type="Proteomes" id="UP001363035">
    <property type="component" value="Unassembled WGS sequence"/>
</dbReference>
<dbReference type="Pfam" id="PF13402">
    <property type="entry name" value="Peptidase_M60"/>
    <property type="match status" value="1"/>
</dbReference>
<organism evidence="3 4">
    <name type="scientific">Sphingobacterium tenebrionis</name>
    <dbReference type="NCBI Taxonomy" id="3111775"/>
    <lineage>
        <taxon>Bacteria</taxon>
        <taxon>Pseudomonadati</taxon>
        <taxon>Bacteroidota</taxon>
        <taxon>Sphingobacteriia</taxon>
        <taxon>Sphingobacteriales</taxon>
        <taxon>Sphingobacteriaceae</taxon>
        <taxon>Sphingobacterium</taxon>
    </lineage>
</organism>
<accession>A0ABU8I8T5</accession>
<proteinExistence type="predicted"/>
<dbReference type="InterPro" id="IPR031161">
    <property type="entry name" value="Peptidase_M60_dom"/>
</dbReference>
<gene>
    <name evidence="3" type="ORF">VJ786_13415</name>
</gene>
<name>A0ABU8I8T5_9SPHI</name>
<sequence length="604" mass="69216">MMKKLAIISFLICASNLSFAQSENDLSFFNKKNLTSLTKKANQQAIQEIQHPVLREVAIQMKNGNYPLAERFKTYESFLDPKILAKELKTSPYSQFENPTGIYFSANEEVLVWVEENENQKLNLLVTNWDDEHFRMHSYPLKAGLNKFQVKDKGNSYIQHFYDEGKPFKKLKIHILSGKINGVFDARKDDNHKYQKILSSAHGPVIDLVGKKVHLAYSKESLKKGTPENGKGLVALYDSIIHIQHEIMGLVKYKKEPKNHMFGRVIWKGFMHADGLGAAFHDNTMKDLADINRLRKNSWGVAHEFGHVNQVRPNMKWTGTTEVTNNIYSVWTQYVYNSHSPKLEHEKLKDYDEPKIGGRITAYMESAFVHGQPWLTQAGPDRWDRERKRDWGGDHFVKLVPLWQLQLYFHEVGAGKKWGNKDFYGDIFYKAIQEPVSDQESESYYQLQFVKNACKVSGLDLTDFFKKSGILAPIDLIVDDYTVGRMLITDQDIQEVEKYASQFPKPSSPVIHYLTANSISIFKNQEVLKGKINEGFSKEKDRLIIDNLAWPGAVAFETYQGDKLVKVAFRGAGFTNNQHTIVHLPIGSTKVKAIGWNGEKIDVI</sequence>